<sequence length="233" mass="25857">MALRTVVLIRDQNINVHYNGTIPKTSSSVFRKGGIGGRKLQNSVNQILIPTSNKNSKVLSFTEKETTVSKVTRGSSKTKSVSKASKKVQVGAWKALCDISNLGKPSLKETSKKSQTSKFTILAEIPVEPEDIAKEGCLHNHDECIKCQENTKSMNEFLKILGLEEFSNPPASAKGTHMPNEMPMSPSRYSEDEEMTELLIKYWSPAKLMIKDWSPPSPEPMDLPDTYELISSP</sequence>
<accession>A0A6A2Z231</accession>
<dbReference type="GO" id="GO:0007346">
    <property type="term" value="P:regulation of mitotic cell cycle"/>
    <property type="evidence" value="ECO:0007669"/>
    <property type="project" value="InterPro"/>
</dbReference>
<name>A0A6A2Z231_HIBSY</name>
<protein>
    <submittedName>
        <fullName evidence="2">RING/U-box superfamily protein, putative isoform 1</fullName>
    </submittedName>
</protein>
<evidence type="ECO:0000256" key="1">
    <source>
        <dbReference type="SAM" id="MobiDB-lite"/>
    </source>
</evidence>
<keyword evidence="3" id="KW-1185">Reference proteome</keyword>
<gene>
    <name evidence="2" type="ORF">F3Y22_tig00111095pilonHSYRG00262</name>
</gene>
<dbReference type="PANTHER" id="PTHR35125:SF2">
    <property type="entry name" value="PROTEIN PATRONUS 2-LIKE"/>
    <property type="match status" value="1"/>
</dbReference>
<dbReference type="AlphaFoldDB" id="A0A6A2Z231"/>
<dbReference type="InterPro" id="IPR039326">
    <property type="entry name" value="Patronus"/>
</dbReference>
<evidence type="ECO:0000313" key="3">
    <source>
        <dbReference type="Proteomes" id="UP000436088"/>
    </source>
</evidence>
<dbReference type="Proteomes" id="UP000436088">
    <property type="component" value="Unassembled WGS sequence"/>
</dbReference>
<feature type="region of interest" description="Disordered" evidence="1">
    <location>
        <begin position="213"/>
        <end position="233"/>
    </location>
</feature>
<comment type="caution">
    <text evidence="2">The sequence shown here is derived from an EMBL/GenBank/DDBJ whole genome shotgun (WGS) entry which is preliminary data.</text>
</comment>
<dbReference type="EMBL" id="VEPZ02001229">
    <property type="protein sequence ID" value="KAE8685613.1"/>
    <property type="molecule type" value="Genomic_DNA"/>
</dbReference>
<dbReference type="PANTHER" id="PTHR35125">
    <property type="entry name" value="NEURON NAVIGATOR 1-LIKE-RELATED"/>
    <property type="match status" value="1"/>
</dbReference>
<evidence type="ECO:0000313" key="2">
    <source>
        <dbReference type="EMBL" id="KAE8685613.1"/>
    </source>
</evidence>
<proteinExistence type="predicted"/>
<reference evidence="2" key="1">
    <citation type="submission" date="2019-09" db="EMBL/GenBank/DDBJ databases">
        <title>Draft genome information of white flower Hibiscus syriacus.</title>
        <authorList>
            <person name="Kim Y.-M."/>
        </authorList>
    </citation>
    <scope>NUCLEOTIDE SEQUENCE [LARGE SCALE GENOMIC DNA]</scope>
    <source>
        <strain evidence="2">YM2019G1</strain>
    </source>
</reference>
<organism evidence="2 3">
    <name type="scientific">Hibiscus syriacus</name>
    <name type="common">Rose of Sharon</name>
    <dbReference type="NCBI Taxonomy" id="106335"/>
    <lineage>
        <taxon>Eukaryota</taxon>
        <taxon>Viridiplantae</taxon>
        <taxon>Streptophyta</taxon>
        <taxon>Embryophyta</taxon>
        <taxon>Tracheophyta</taxon>
        <taxon>Spermatophyta</taxon>
        <taxon>Magnoliopsida</taxon>
        <taxon>eudicotyledons</taxon>
        <taxon>Gunneridae</taxon>
        <taxon>Pentapetalae</taxon>
        <taxon>rosids</taxon>
        <taxon>malvids</taxon>
        <taxon>Malvales</taxon>
        <taxon>Malvaceae</taxon>
        <taxon>Malvoideae</taxon>
        <taxon>Hibiscus</taxon>
    </lineage>
</organism>